<dbReference type="RefSeq" id="WP_113963188.1">
    <property type="nucleotide sequence ID" value="NZ_UEGW01000001.1"/>
</dbReference>
<keyword evidence="2" id="KW-1185">Reference proteome</keyword>
<evidence type="ECO:0000313" key="1">
    <source>
        <dbReference type="EMBL" id="SRX92789.1"/>
    </source>
</evidence>
<reference evidence="1 2" key="1">
    <citation type="submission" date="2018-05" db="EMBL/GenBank/DDBJ databases">
        <authorList>
            <consortium name="IHU Genomes"/>
        </authorList>
    </citation>
    <scope>NUCLEOTIDE SEQUENCE [LARGE SCALE GENOMIC DNA]</scope>
    <source>
        <strain evidence="1 2">P7336</strain>
    </source>
</reference>
<name>A0A375YVB8_MYCSH</name>
<gene>
    <name evidence="1" type="ORF">MSP7336_01015</name>
</gene>
<evidence type="ECO:0000313" key="2">
    <source>
        <dbReference type="Proteomes" id="UP000252015"/>
    </source>
</evidence>
<organism evidence="1 2">
    <name type="scientific">Mycobacterium shimoidei</name>
    <dbReference type="NCBI Taxonomy" id="29313"/>
    <lineage>
        <taxon>Bacteria</taxon>
        <taxon>Bacillati</taxon>
        <taxon>Actinomycetota</taxon>
        <taxon>Actinomycetes</taxon>
        <taxon>Mycobacteriales</taxon>
        <taxon>Mycobacteriaceae</taxon>
        <taxon>Mycobacterium</taxon>
    </lineage>
</organism>
<protein>
    <submittedName>
        <fullName evidence="1">Uncharacterized protein</fullName>
    </submittedName>
</protein>
<sequence>MSYAARSLDDLTRGAISAVFHAGASPLGHHWEIIDGNDAVLAASRRVHHGGKLAQKFWKLWTLTGMGVGDNIHIDLIGADGPLARATSINDKPAIVTVTDPAGVRVARSERRGDTLTVYGPNDERIAEITCGGEGPWPVRDGDGATLGELLAGEPGPSRAVGVSVLVDPQFALNTAAYARSMHLGLRRARRYAYNPATKPQPLALALLPLLCALTY</sequence>
<proteinExistence type="predicted"/>
<dbReference type="AlphaFoldDB" id="A0A375YVB8"/>
<dbReference type="STRING" id="29313.BHQ16_01055"/>
<dbReference type="Proteomes" id="UP000252015">
    <property type="component" value="Unassembled WGS sequence"/>
</dbReference>
<dbReference type="EMBL" id="UEGW01000001">
    <property type="protein sequence ID" value="SRX92789.1"/>
    <property type="molecule type" value="Genomic_DNA"/>
</dbReference>
<accession>A0A375YVB8</accession>